<dbReference type="EMBL" id="WUEP01000022">
    <property type="protein sequence ID" value="NEH94263.1"/>
    <property type="molecule type" value="Genomic_DNA"/>
</dbReference>
<feature type="domain" description="DUF7007" evidence="2">
    <location>
        <begin position="105"/>
        <end position="219"/>
    </location>
</feature>
<evidence type="ECO:0000313" key="4">
    <source>
        <dbReference type="Proteomes" id="UP000468864"/>
    </source>
</evidence>
<dbReference type="AlphaFoldDB" id="A0A6N9ZLE5"/>
<sequence>MNTPALQAKAASTPEASGVEFGRSADDLPVARVGDLVFAMVPGRDGQHFLASAWRVSRPSSELKRDDFYSHHGAVADEAEFRARMFEQAEHVRDLWALARQTVRMSCSTPWGPSQGATVYAEGIVSHTTAGHGGFKLSNERNGKIHVMLRCAGGWYEEDAAWAAVALAYPEHFTGYERKSADRTIRDFLPDAWESIFGHLLAPGESHEKDRRAFEREHAGDWIVISALRSDHQPGMTEVIATIGGVRAVHAEERRFFVPSDEYEVGRFGFVIDTARHAGYDRPSSFISWQPRVTSP</sequence>
<dbReference type="RefSeq" id="WP_163881689.1">
    <property type="nucleotide sequence ID" value="NZ_JABCNS010000017.1"/>
</dbReference>
<name>A0A6N9ZLE5_9HYPH</name>
<reference evidence="3 4" key="1">
    <citation type="submission" date="2019-12" db="EMBL/GenBank/DDBJ databases">
        <title>Rhizobium genotypes associated with high levels of biological nitrogen fixation by grain legumes in a temperate-maritime cropping system.</title>
        <authorList>
            <person name="Maluk M."/>
            <person name="Francesc Ferrando Molina F."/>
            <person name="Lopez Del Egido L."/>
            <person name="Lafos M."/>
            <person name="Langarica-Fuentes A."/>
            <person name="Gebre Yohannes G."/>
            <person name="Young M.W."/>
            <person name="Martin P."/>
            <person name="Gantlett R."/>
            <person name="Kenicer G."/>
            <person name="Hawes C."/>
            <person name="Begg G.S."/>
            <person name="Quilliam R.S."/>
            <person name="Squire G.R."/>
            <person name="Poole P.S."/>
            <person name="Young P.W."/>
            <person name="Iannetta P.M."/>
            <person name="James E.K."/>
        </authorList>
    </citation>
    <scope>NUCLEOTIDE SEQUENCE [LARGE SCALE GENOMIC DNA]</scope>
    <source>
        <strain evidence="3 4">JHI2449</strain>
    </source>
</reference>
<dbReference type="Proteomes" id="UP000468864">
    <property type="component" value="Unassembled WGS sequence"/>
</dbReference>
<gene>
    <name evidence="3" type="ORF">GR206_25115</name>
</gene>
<evidence type="ECO:0000259" key="2">
    <source>
        <dbReference type="Pfam" id="PF22653"/>
    </source>
</evidence>
<evidence type="ECO:0000313" key="3">
    <source>
        <dbReference type="EMBL" id="NEH94263.1"/>
    </source>
</evidence>
<comment type="caution">
    <text evidence="3">The sequence shown here is derived from an EMBL/GenBank/DDBJ whole genome shotgun (WGS) entry which is preliminary data.</text>
</comment>
<evidence type="ECO:0000256" key="1">
    <source>
        <dbReference type="SAM" id="MobiDB-lite"/>
    </source>
</evidence>
<protein>
    <recommendedName>
        <fullName evidence="2">DUF7007 domain-containing protein</fullName>
    </recommendedName>
</protein>
<feature type="region of interest" description="Disordered" evidence="1">
    <location>
        <begin position="1"/>
        <end position="20"/>
    </location>
</feature>
<accession>A0A6N9ZLE5</accession>
<organism evidence="3 4">
    <name type="scientific">Rhizobium laguerreae</name>
    <dbReference type="NCBI Taxonomy" id="1076926"/>
    <lineage>
        <taxon>Bacteria</taxon>
        <taxon>Pseudomonadati</taxon>
        <taxon>Pseudomonadota</taxon>
        <taxon>Alphaproteobacteria</taxon>
        <taxon>Hyphomicrobiales</taxon>
        <taxon>Rhizobiaceae</taxon>
        <taxon>Rhizobium/Agrobacterium group</taxon>
        <taxon>Rhizobium</taxon>
    </lineage>
</organism>
<proteinExistence type="predicted"/>
<dbReference type="Pfam" id="PF22653">
    <property type="entry name" value="DUF7007"/>
    <property type="match status" value="1"/>
</dbReference>
<dbReference type="InterPro" id="IPR054276">
    <property type="entry name" value="DUF7007"/>
</dbReference>